<feature type="coiled-coil region" evidence="1">
    <location>
        <begin position="102"/>
        <end position="164"/>
    </location>
</feature>
<dbReference type="STRING" id="1754191.A0A1Y1VHC8"/>
<feature type="region of interest" description="Disordered" evidence="2">
    <location>
        <begin position="57"/>
        <end position="84"/>
    </location>
</feature>
<gene>
    <name evidence="3" type="ORF">BCR36DRAFT_410156</name>
</gene>
<dbReference type="EMBL" id="MCFH01000008">
    <property type="protein sequence ID" value="ORX56126.1"/>
    <property type="molecule type" value="Genomic_DNA"/>
</dbReference>
<evidence type="ECO:0000256" key="2">
    <source>
        <dbReference type="SAM" id="MobiDB-lite"/>
    </source>
</evidence>
<reference evidence="3 4" key="1">
    <citation type="submission" date="2016-08" db="EMBL/GenBank/DDBJ databases">
        <title>Genomes of anaerobic fungi encode conserved fungal cellulosomes for biomass hydrolysis.</title>
        <authorList>
            <consortium name="DOE Joint Genome Institute"/>
            <person name="Haitjema C.H."/>
            <person name="Gilmore S.P."/>
            <person name="Henske J.K."/>
            <person name="Solomon K.V."/>
            <person name="De Groot R."/>
            <person name="Kuo A."/>
            <person name="Mondo S.J."/>
            <person name="Salamov A.A."/>
            <person name="Labutti K."/>
            <person name="Zhao Z."/>
            <person name="Chiniquy J."/>
            <person name="Barry K."/>
            <person name="Brewer H.M."/>
            <person name="Purvine S.O."/>
            <person name="Wright A.T."/>
            <person name="Boxma B."/>
            <person name="Van Alen T."/>
            <person name="Hackstein J.H."/>
            <person name="Baker S.E."/>
            <person name="Grigoriev I.V."/>
            <person name="O'Malley M.A."/>
        </authorList>
    </citation>
    <scope>NUCLEOTIDE SEQUENCE [LARGE SCALE GENOMIC DNA]</scope>
    <source>
        <strain evidence="4">finn</strain>
    </source>
</reference>
<proteinExistence type="predicted"/>
<protein>
    <submittedName>
        <fullName evidence="3">Uncharacterized protein</fullName>
    </submittedName>
</protein>
<organism evidence="3 4">
    <name type="scientific">Piromyces finnis</name>
    <dbReference type="NCBI Taxonomy" id="1754191"/>
    <lineage>
        <taxon>Eukaryota</taxon>
        <taxon>Fungi</taxon>
        <taxon>Fungi incertae sedis</taxon>
        <taxon>Chytridiomycota</taxon>
        <taxon>Chytridiomycota incertae sedis</taxon>
        <taxon>Neocallimastigomycetes</taxon>
        <taxon>Neocallimastigales</taxon>
        <taxon>Neocallimastigaceae</taxon>
        <taxon>Piromyces</taxon>
    </lineage>
</organism>
<feature type="coiled-coil region" evidence="1">
    <location>
        <begin position="352"/>
        <end position="412"/>
    </location>
</feature>
<name>A0A1Y1VHC8_9FUNG</name>
<keyword evidence="1" id="KW-0175">Coiled coil</keyword>
<feature type="coiled-coil region" evidence="1">
    <location>
        <begin position="510"/>
        <end position="588"/>
    </location>
</feature>
<reference evidence="3 4" key="2">
    <citation type="submission" date="2016-08" db="EMBL/GenBank/DDBJ databases">
        <title>Pervasive Adenine N6-methylation of Active Genes in Fungi.</title>
        <authorList>
            <consortium name="DOE Joint Genome Institute"/>
            <person name="Mondo S.J."/>
            <person name="Dannebaum R.O."/>
            <person name="Kuo R.C."/>
            <person name="Labutti K."/>
            <person name="Haridas S."/>
            <person name="Kuo A."/>
            <person name="Salamov A."/>
            <person name="Ahrendt S.R."/>
            <person name="Lipzen A."/>
            <person name="Sullivan W."/>
            <person name="Andreopoulos W.B."/>
            <person name="Clum A."/>
            <person name="Lindquist E."/>
            <person name="Daum C."/>
            <person name="Ramamoorthy G.K."/>
            <person name="Gryganskyi A."/>
            <person name="Culley D."/>
            <person name="Magnuson J.K."/>
            <person name="James T.Y."/>
            <person name="O'Malley M.A."/>
            <person name="Stajich J.E."/>
            <person name="Spatafora J.W."/>
            <person name="Visel A."/>
            <person name="Grigoriev I.V."/>
        </authorList>
    </citation>
    <scope>NUCLEOTIDE SEQUENCE [LARGE SCALE GENOMIC DNA]</scope>
    <source>
        <strain evidence="4">finn</strain>
    </source>
</reference>
<comment type="caution">
    <text evidence="3">The sequence shown here is derived from an EMBL/GenBank/DDBJ whole genome shotgun (WGS) entry which is preliminary data.</text>
</comment>
<sequence>MNKADANLLNQLFKENNDLRAQINVLNRDIFNRTIQNENAEDEIRQLQAKIEILTNENKKESSKTGSRKNSPFVSGGDHISSNSTNEEKFDFIVDKSNDKFTKETQSIIEEKDNEISKLKEDLSQARTYIEQQKIINNKLENEIQEKQDQINEYKIKEEENDNNDMSKIDDGQENILGEGQNCGNQIDVSEDKKKKYKDKILEISNSSNLKFNNQQIQLQGVEALIESVRLEYEEFIETTKLENESYNRSQREEFDLLRNKFIQYKQEQNQKQRDSYWEFQSLLYSMQTQFEEYRATSEFMFNSEIAKMEDELTSLTLRYEQEILYIAQAKDRFYSDMMVTKDAKIMNLVEGSDLKEVIKHHELEIENIRREHACEIERIKSEQENEQSNVISLLQRQNSALESKCEKLSTHIKSQDDKLKDMLSIINQKNKIIIDKEDEKDRIELNLQKQLTSTMNKVYTLTQDCEYLRNKIIRLTLNAKGEGGNSIRNILKRITRETDKLNNDFDKVSSNYNTILNEYEGTLKKLKEKEKLVAFLEKEVKRRTDEFNSMSRTFEDFITQRARQLRLERSDRLMKMLQQQRQENETESYTNLERSRKDVLHKHGIIKTVVPSSSNSSKKDSSKLIDNSQERIELERGFEYLRRFKTLSKAFRHGEIMPPTISKNSSFIQETGPWTKTELYNRIIKPVNVHVPKIYDPNEQNSKDNLSKFMSSNIDDWYNNNNSDIIKSSLYKSLDAQENPSFIKLYEKNNRKS</sequence>
<feature type="compositionally biased region" description="Polar residues" evidence="2">
    <location>
        <begin position="64"/>
        <end position="73"/>
    </location>
</feature>
<dbReference type="AlphaFoldDB" id="A0A1Y1VHC8"/>
<evidence type="ECO:0000313" key="4">
    <source>
        <dbReference type="Proteomes" id="UP000193719"/>
    </source>
</evidence>
<evidence type="ECO:0000313" key="3">
    <source>
        <dbReference type="EMBL" id="ORX56126.1"/>
    </source>
</evidence>
<keyword evidence="4" id="KW-1185">Reference proteome</keyword>
<dbReference type="OrthoDB" id="5547502at2759"/>
<evidence type="ECO:0000256" key="1">
    <source>
        <dbReference type="SAM" id="Coils"/>
    </source>
</evidence>
<accession>A0A1Y1VHC8</accession>
<dbReference type="Proteomes" id="UP000193719">
    <property type="component" value="Unassembled WGS sequence"/>
</dbReference>